<dbReference type="PANTHER" id="PTHR23053:SF0">
    <property type="entry name" value="HYDROCEPHALUS-INDUCING PROTEIN HOMOLOG"/>
    <property type="match status" value="1"/>
</dbReference>
<sequence length="329" mass="37847">LHLEDEHGAFFLKGRDSTFERFYTEDVEEDSVDNESKPPKKPFLLLHRGQSTKFDVIFKPTLAQHLEGKIRVLVGDVYSNKTLIELVGEGHKDEFTLDGLEEDKKERNAKSSLKKDIIDAVRVNHIQFGDCPVGKPCRRTFTITNRTRRKVMRFEWEADSPFQFSPKVGHLHPGCAKGITVTLKSDVPATFRRHPVKCKVTKINFELPRRKVPDWDDRMCIVTWEDTSRKDPAANWPQKEKMVETVPEPAHTVVEDSSQEAEVYLSALVAYTQFKLNTIVVQLKDTLPFRTRTATFRMHNTGKVALEYSWAEAADSEAVTKRYPTLLMR</sequence>
<dbReference type="GO" id="GO:0005930">
    <property type="term" value="C:axoneme"/>
    <property type="evidence" value="ECO:0007669"/>
    <property type="project" value="TreeGrafter"/>
</dbReference>
<dbReference type="InterPro" id="IPR033305">
    <property type="entry name" value="Hydin-like"/>
</dbReference>
<proteinExistence type="predicted"/>
<dbReference type="GO" id="GO:0003341">
    <property type="term" value="P:cilium movement"/>
    <property type="evidence" value="ECO:0007669"/>
    <property type="project" value="TreeGrafter"/>
</dbReference>
<dbReference type="PANTHER" id="PTHR23053">
    <property type="entry name" value="DLEC1 DELETED IN LUNG AND ESOPHAGEAL CANCER 1"/>
    <property type="match status" value="1"/>
</dbReference>
<feature type="non-terminal residue" evidence="1">
    <location>
        <position position="329"/>
    </location>
</feature>
<keyword evidence="2" id="KW-1185">Reference proteome</keyword>
<dbReference type="Proteomes" id="UP000517678">
    <property type="component" value="Unassembled WGS sequence"/>
</dbReference>
<dbReference type="Gene3D" id="2.60.40.10">
    <property type="entry name" value="Immunoglobulins"/>
    <property type="match status" value="1"/>
</dbReference>
<organism evidence="1 2">
    <name type="scientific">Cnemophilus loriae</name>
    <name type="common">Loria's bird-of-paradise</name>
    <dbReference type="NCBI Taxonomy" id="254448"/>
    <lineage>
        <taxon>Eukaryota</taxon>
        <taxon>Metazoa</taxon>
        <taxon>Chordata</taxon>
        <taxon>Craniata</taxon>
        <taxon>Vertebrata</taxon>
        <taxon>Euteleostomi</taxon>
        <taxon>Archelosauria</taxon>
        <taxon>Archosauria</taxon>
        <taxon>Dinosauria</taxon>
        <taxon>Saurischia</taxon>
        <taxon>Theropoda</taxon>
        <taxon>Coelurosauria</taxon>
        <taxon>Aves</taxon>
        <taxon>Neognathae</taxon>
        <taxon>Neoaves</taxon>
        <taxon>Telluraves</taxon>
        <taxon>Australaves</taxon>
        <taxon>Passeriformes</taxon>
        <taxon>Corvoidea</taxon>
        <taxon>Corvidae</taxon>
        <taxon>Cnemophilus</taxon>
    </lineage>
</organism>
<evidence type="ECO:0000313" key="2">
    <source>
        <dbReference type="Proteomes" id="UP000517678"/>
    </source>
</evidence>
<dbReference type="EMBL" id="VZTF01005462">
    <property type="protein sequence ID" value="NXB06942.1"/>
    <property type="molecule type" value="Genomic_DNA"/>
</dbReference>
<evidence type="ECO:0000313" key="1">
    <source>
        <dbReference type="EMBL" id="NXB06942.1"/>
    </source>
</evidence>
<dbReference type="AlphaFoldDB" id="A0A7K8B1Y6"/>
<gene>
    <name evidence="1" type="primary">Hydin_4</name>
    <name evidence="1" type="ORF">CNELOR_R15560</name>
</gene>
<accession>A0A7K8B1Y6</accession>
<protein>
    <submittedName>
        <fullName evidence="1">HYDIN protein</fullName>
    </submittedName>
</protein>
<feature type="non-terminal residue" evidence="1">
    <location>
        <position position="1"/>
    </location>
</feature>
<comment type="caution">
    <text evidence="1">The sequence shown here is derived from an EMBL/GenBank/DDBJ whole genome shotgun (WGS) entry which is preliminary data.</text>
</comment>
<reference evidence="1 2" key="1">
    <citation type="submission" date="2019-09" db="EMBL/GenBank/DDBJ databases">
        <title>Bird 10,000 Genomes (B10K) Project - Family phase.</title>
        <authorList>
            <person name="Zhang G."/>
        </authorList>
    </citation>
    <scope>NUCLEOTIDE SEQUENCE [LARGE SCALE GENOMIC DNA]</scope>
    <source>
        <strain evidence="1">B10K-DU-029-38</strain>
        <tissue evidence="1">Muscle</tissue>
    </source>
</reference>
<dbReference type="InterPro" id="IPR013783">
    <property type="entry name" value="Ig-like_fold"/>
</dbReference>
<dbReference type="GO" id="GO:1904158">
    <property type="term" value="P:axonemal central apparatus assembly"/>
    <property type="evidence" value="ECO:0007669"/>
    <property type="project" value="TreeGrafter"/>
</dbReference>
<name>A0A7K8B1Y6_9CORV</name>